<evidence type="ECO:0000313" key="1">
    <source>
        <dbReference type="EMBL" id="CAB3755501.1"/>
    </source>
</evidence>
<reference evidence="1 2" key="1">
    <citation type="submission" date="2020-04" db="EMBL/GenBank/DDBJ databases">
        <authorList>
            <person name="De Canck E."/>
        </authorList>
    </citation>
    <scope>NUCLEOTIDE SEQUENCE [LARGE SCALE GENOMIC DNA]</scope>
    <source>
        <strain evidence="1 2">LMG 29739</strain>
    </source>
</reference>
<dbReference type="AlphaFoldDB" id="A0A6J5DQH2"/>
<gene>
    <name evidence="1" type="ORF">LMG29739_02187</name>
</gene>
<sequence>MSYNALYVPLDIGTWSCKLLPTSEYRSPSGEWLNLIKGEELHQLEEDRRAFDLYFRPNYDFRSLIRSDIDAICSFIRDQLALAHWDLPTDNAGMERILKQSVRDRRLIPVVNRDQRVRAYAHRPPPAPLRWPPSGGAMPEVQAIPYVGRLSLTVSSGPATTMGSTRAAAGTDFRRGGVAAGSATGAIVRSARAVSVVDAWTGDGITRLAEAQPFEYTPDASSGSVTEIAARGVRMTGNQPSGFRINPNGLDVDYFDADGNLCAQYHASHGEPHGHNFEGGVRDGAHLSMSPIDCR</sequence>
<proteinExistence type="predicted"/>
<evidence type="ECO:0000313" key="2">
    <source>
        <dbReference type="Proteomes" id="UP000494329"/>
    </source>
</evidence>
<dbReference type="RefSeq" id="WP_175110924.1">
    <property type="nucleotide sequence ID" value="NZ_CADIKF010000014.1"/>
</dbReference>
<organism evidence="1 2">
    <name type="scientific">Paraburkholderia solisilvae</name>
    <dbReference type="NCBI Taxonomy" id="624376"/>
    <lineage>
        <taxon>Bacteria</taxon>
        <taxon>Pseudomonadati</taxon>
        <taxon>Pseudomonadota</taxon>
        <taxon>Betaproteobacteria</taxon>
        <taxon>Burkholderiales</taxon>
        <taxon>Burkholderiaceae</taxon>
        <taxon>Paraburkholderia</taxon>
    </lineage>
</organism>
<protein>
    <submittedName>
        <fullName evidence="1">Uncharacterized protein</fullName>
    </submittedName>
</protein>
<name>A0A6J5DQH2_9BURK</name>
<keyword evidence="2" id="KW-1185">Reference proteome</keyword>
<dbReference type="EMBL" id="CADIKF010000014">
    <property type="protein sequence ID" value="CAB3755501.1"/>
    <property type="molecule type" value="Genomic_DNA"/>
</dbReference>
<dbReference type="Proteomes" id="UP000494329">
    <property type="component" value="Unassembled WGS sequence"/>
</dbReference>
<accession>A0A6J5DQH2</accession>